<dbReference type="GO" id="GO:0000177">
    <property type="term" value="C:cytoplasmic exosome (RNase complex)"/>
    <property type="evidence" value="ECO:0007669"/>
    <property type="project" value="TreeGrafter"/>
</dbReference>
<dbReference type="GO" id="GO:0034473">
    <property type="term" value="P:U1 snRNA 3'-end processing"/>
    <property type="evidence" value="ECO:0007669"/>
    <property type="project" value="TreeGrafter"/>
</dbReference>
<dbReference type="InterPro" id="IPR027408">
    <property type="entry name" value="PNPase/RNase_PH_dom_sf"/>
</dbReference>
<dbReference type="AlphaFoldDB" id="A0A8H7PLD5"/>
<feature type="domain" description="Exoribonuclease phosphorolytic" evidence="8">
    <location>
        <begin position="223"/>
        <end position="269"/>
    </location>
</feature>
<dbReference type="Pfam" id="PF01138">
    <property type="entry name" value="RNase_PH"/>
    <property type="match status" value="1"/>
</dbReference>
<organism evidence="9 10">
    <name type="scientific">Mortierella isabellina</name>
    <name type="common">Filamentous fungus</name>
    <name type="synonym">Umbelopsis isabellina</name>
    <dbReference type="NCBI Taxonomy" id="91625"/>
    <lineage>
        <taxon>Eukaryota</taxon>
        <taxon>Fungi</taxon>
        <taxon>Fungi incertae sedis</taxon>
        <taxon>Mucoromycota</taxon>
        <taxon>Mucoromycotina</taxon>
        <taxon>Umbelopsidomycetes</taxon>
        <taxon>Umbelopsidales</taxon>
        <taxon>Umbelopsidaceae</taxon>
        <taxon>Umbelopsis</taxon>
    </lineage>
</organism>
<dbReference type="InterPro" id="IPR050590">
    <property type="entry name" value="Exosome_comp_Rrp42_subfam"/>
</dbReference>
<dbReference type="Proteomes" id="UP000654370">
    <property type="component" value="Unassembled WGS sequence"/>
</dbReference>
<dbReference type="SUPFAM" id="SSF55666">
    <property type="entry name" value="Ribonuclease PH domain 2-like"/>
    <property type="match status" value="1"/>
</dbReference>
<evidence type="ECO:0000256" key="6">
    <source>
        <dbReference type="ARBA" id="ARBA00042523"/>
    </source>
</evidence>
<keyword evidence="5" id="KW-0271">Exosome</keyword>
<reference evidence="9" key="1">
    <citation type="submission" date="2020-12" db="EMBL/GenBank/DDBJ databases">
        <title>Metabolic potential, ecology and presence of endohyphal bacteria is reflected in genomic diversity of Mucoromycotina.</title>
        <authorList>
            <person name="Muszewska A."/>
            <person name="Okrasinska A."/>
            <person name="Steczkiewicz K."/>
            <person name="Drgas O."/>
            <person name="Orlowska M."/>
            <person name="Perlinska-Lenart U."/>
            <person name="Aleksandrzak-Piekarczyk T."/>
            <person name="Szatraj K."/>
            <person name="Zielenkiewicz U."/>
            <person name="Pilsyk S."/>
            <person name="Malc E."/>
            <person name="Mieczkowski P."/>
            <person name="Kruszewska J.S."/>
            <person name="Biernat P."/>
            <person name="Pawlowska J."/>
        </authorList>
    </citation>
    <scope>NUCLEOTIDE SEQUENCE</scope>
    <source>
        <strain evidence="9">WA0000067209</strain>
    </source>
</reference>
<evidence type="ECO:0000256" key="3">
    <source>
        <dbReference type="ARBA" id="ARBA00006678"/>
    </source>
</evidence>
<dbReference type="GO" id="GO:0035925">
    <property type="term" value="F:mRNA 3'-UTR AU-rich region binding"/>
    <property type="evidence" value="ECO:0007669"/>
    <property type="project" value="TreeGrafter"/>
</dbReference>
<name>A0A8H7PLD5_MORIS</name>
<keyword evidence="10" id="KW-1185">Reference proteome</keyword>
<dbReference type="GO" id="GO:0034475">
    <property type="term" value="P:U4 snRNA 3'-end processing"/>
    <property type="evidence" value="ECO:0007669"/>
    <property type="project" value="TreeGrafter"/>
</dbReference>
<dbReference type="OrthoDB" id="272245at2759"/>
<proteinExistence type="inferred from homology"/>
<dbReference type="GO" id="GO:0071038">
    <property type="term" value="P:TRAMP-dependent tRNA surveillance pathway"/>
    <property type="evidence" value="ECO:0007669"/>
    <property type="project" value="TreeGrafter"/>
</dbReference>
<dbReference type="GO" id="GO:0016075">
    <property type="term" value="P:rRNA catabolic process"/>
    <property type="evidence" value="ECO:0007669"/>
    <property type="project" value="TreeGrafter"/>
</dbReference>
<dbReference type="InterPro" id="IPR036345">
    <property type="entry name" value="ExoRNase_PH_dom2_sf"/>
</dbReference>
<dbReference type="Pfam" id="PF03725">
    <property type="entry name" value="RNase_PH_C"/>
    <property type="match status" value="1"/>
</dbReference>
<evidence type="ECO:0000313" key="10">
    <source>
        <dbReference type="Proteomes" id="UP000654370"/>
    </source>
</evidence>
<comment type="caution">
    <text evidence="9">The sequence shown here is derived from an EMBL/GenBank/DDBJ whole genome shotgun (WGS) entry which is preliminary data.</text>
</comment>
<dbReference type="GO" id="GO:0071035">
    <property type="term" value="P:nuclear polyadenylation-dependent rRNA catabolic process"/>
    <property type="evidence" value="ECO:0007669"/>
    <property type="project" value="TreeGrafter"/>
</dbReference>
<evidence type="ECO:0000256" key="1">
    <source>
        <dbReference type="ARBA" id="ARBA00004496"/>
    </source>
</evidence>
<evidence type="ECO:0000313" key="9">
    <source>
        <dbReference type="EMBL" id="KAG2176133.1"/>
    </source>
</evidence>
<dbReference type="InterPro" id="IPR001247">
    <property type="entry name" value="ExoRNase_PH_dom1"/>
</dbReference>
<dbReference type="GO" id="GO:0000176">
    <property type="term" value="C:nuclear exosome (RNase complex)"/>
    <property type="evidence" value="ECO:0007669"/>
    <property type="project" value="TreeGrafter"/>
</dbReference>
<dbReference type="Gene3D" id="3.30.230.70">
    <property type="entry name" value="GHMP Kinase, N-terminal domain"/>
    <property type="match status" value="1"/>
</dbReference>
<dbReference type="GO" id="GO:0034476">
    <property type="term" value="P:U5 snRNA 3'-end processing"/>
    <property type="evidence" value="ECO:0007669"/>
    <property type="project" value="TreeGrafter"/>
</dbReference>
<dbReference type="InterPro" id="IPR020568">
    <property type="entry name" value="Ribosomal_Su5_D2-typ_SF"/>
</dbReference>
<dbReference type="EMBL" id="JAEPQZ010000010">
    <property type="protein sequence ID" value="KAG2176133.1"/>
    <property type="molecule type" value="Genomic_DNA"/>
</dbReference>
<dbReference type="GO" id="GO:0071028">
    <property type="term" value="P:nuclear mRNA surveillance"/>
    <property type="evidence" value="ECO:0007669"/>
    <property type="project" value="TreeGrafter"/>
</dbReference>
<dbReference type="InterPro" id="IPR015847">
    <property type="entry name" value="ExoRNase_PH_dom2"/>
</dbReference>
<dbReference type="SUPFAM" id="SSF54211">
    <property type="entry name" value="Ribosomal protein S5 domain 2-like"/>
    <property type="match status" value="1"/>
</dbReference>
<evidence type="ECO:0000256" key="4">
    <source>
        <dbReference type="ARBA" id="ARBA00022490"/>
    </source>
</evidence>
<evidence type="ECO:0000256" key="2">
    <source>
        <dbReference type="ARBA" id="ARBA00004604"/>
    </source>
</evidence>
<dbReference type="GO" id="GO:0000467">
    <property type="term" value="P:exonucleolytic trimming to generate mature 3'-end of 5.8S rRNA from tricistronic rRNA transcript (SSU-rRNA, 5.8S rRNA, LSU-rRNA)"/>
    <property type="evidence" value="ECO:0007669"/>
    <property type="project" value="TreeGrafter"/>
</dbReference>
<dbReference type="GO" id="GO:0005730">
    <property type="term" value="C:nucleolus"/>
    <property type="evidence" value="ECO:0007669"/>
    <property type="project" value="UniProtKB-SubCell"/>
</dbReference>
<evidence type="ECO:0000259" key="7">
    <source>
        <dbReference type="Pfam" id="PF01138"/>
    </source>
</evidence>
<keyword evidence="4" id="KW-0963">Cytoplasm</keyword>
<feature type="domain" description="Exoribonuclease phosphorolytic" evidence="7">
    <location>
        <begin position="30"/>
        <end position="166"/>
    </location>
</feature>
<dbReference type="CDD" id="cd11367">
    <property type="entry name" value="RNase_PH_RRP42"/>
    <property type="match status" value="1"/>
</dbReference>
<sequence>MPYLSQAERDYITEGVHSDLRADGRGRLDYRALVLETGIISQANGSARVRLGGGTDVLVGVKVEIDQVEPDAADIGKVVCNVECSPSASQQFEGHGADDLNNELTQALQRVLGGPQCGINFEKLCIIKGQQCWIVYIDAMILDYSGNVMDAIFIATKAALFNTRIPKTQIQDMGDGEFEFEVLDDVEDAERLEGVENVPVGVTLNKVWTVMTGSTKLNKEHATPLEELCTEAKLLIAVNKDGKVCGIQKGADGSIEPGLMSEMIQTAKRVGQSLIRQLDQSLHNEEAQVEEKRRNGEHVEKLGFFAVV</sequence>
<protein>
    <recommendedName>
        <fullName evidence="6">Ribosomal RNA-processing protein 42</fullName>
    </recommendedName>
</protein>
<accession>A0A8H7PLD5</accession>
<comment type="subcellular location">
    <subcellularLocation>
        <location evidence="1">Cytoplasm</location>
    </subcellularLocation>
    <subcellularLocation>
        <location evidence="2">Nucleus</location>
        <location evidence="2">Nucleolus</location>
    </subcellularLocation>
</comment>
<dbReference type="PANTHER" id="PTHR11097:SF8">
    <property type="entry name" value="EXOSOME COMPLEX COMPONENT RRP42"/>
    <property type="match status" value="1"/>
</dbReference>
<dbReference type="PANTHER" id="PTHR11097">
    <property type="entry name" value="EXOSOME COMPLEX EXONUCLEASE RIBOSOMAL RNA PROCESSING PROTEIN"/>
    <property type="match status" value="1"/>
</dbReference>
<gene>
    <name evidence="9" type="ORF">INT43_005366</name>
</gene>
<comment type="similarity">
    <text evidence="3">Belongs to the RNase PH family.</text>
</comment>
<evidence type="ECO:0000256" key="5">
    <source>
        <dbReference type="ARBA" id="ARBA00022835"/>
    </source>
</evidence>
<evidence type="ECO:0000259" key="8">
    <source>
        <dbReference type="Pfam" id="PF03725"/>
    </source>
</evidence>